<protein>
    <submittedName>
        <fullName evidence="2">Uncharacterized protein</fullName>
    </submittedName>
</protein>
<gene>
    <name evidence="2" type="ORF">SNAT2548_LOCUS34284</name>
</gene>
<feature type="region of interest" description="Disordered" evidence="1">
    <location>
        <begin position="22"/>
        <end position="42"/>
    </location>
</feature>
<keyword evidence="3" id="KW-1185">Reference proteome</keyword>
<evidence type="ECO:0000313" key="3">
    <source>
        <dbReference type="Proteomes" id="UP000604046"/>
    </source>
</evidence>
<organism evidence="2 3">
    <name type="scientific">Symbiodinium natans</name>
    <dbReference type="NCBI Taxonomy" id="878477"/>
    <lineage>
        <taxon>Eukaryota</taxon>
        <taxon>Sar</taxon>
        <taxon>Alveolata</taxon>
        <taxon>Dinophyceae</taxon>
        <taxon>Suessiales</taxon>
        <taxon>Symbiodiniaceae</taxon>
        <taxon>Symbiodinium</taxon>
    </lineage>
</organism>
<name>A0A812V320_9DINO</name>
<evidence type="ECO:0000313" key="2">
    <source>
        <dbReference type="EMBL" id="CAE7602766.1"/>
    </source>
</evidence>
<comment type="caution">
    <text evidence="2">The sequence shown here is derived from an EMBL/GenBank/DDBJ whole genome shotgun (WGS) entry which is preliminary data.</text>
</comment>
<accession>A0A812V320</accession>
<sequence length="227" mass="23434">MAGDFRTVPLTAMAKLHEAFASEPRPKTVASPKPAATAPSLSPAVWSPVHRHWTCPRAQAPQAPAVAPAAAPAAALVAAPMAALVAAPNPTSSGVAETTVAKSELAFPPATAVLRLCSSPPALWSPLHRKWCGAVLKMQLAEVPTLLVKKAPPKALLEGESRQSRTPKAQLAEAAEPAKVKVVEAQQEVAPVALKALAGVSFSSAPALYSKWHGRWTGCLPAAKLAA</sequence>
<dbReference type="Proteomes" id="UP000604046">
    <property type="component" value="Unassembled WGS sequence"/>
</dbReference>
<reference evidence="2" key="1">
    <citation type="submission" date="2021-02" db="EMBL/GenBank/DDBJ databases">
        <authorList>
            <person name="Dougan E. K."/>
            <person name="Rhodes N."/>
            <person name="Thang M."/>
            <person name="Chan C."/>
        </authorList>
    </citation>
    <scope>NUCLEOTIDE SEQUENCE</scope>
</reference>
<dbReference type="AlphaFoldDB" id="A0A812V320"/>
<dbReference type="OrthoDB" id="442455at2759"/>
<proteinExistence type="predicted"/>
<dbReference type="EMBL" id="CAJNDS010002801">
    <property type="protein sequence ID" value="CAE7602766.1"/>
    <property type="molecule type" value="Genomic_DNA"/>
</dbReference>
<evidence type="ECO:0000256" key="1">
    <source>
        <dbReference type="SAM" id="MobiDB-lite"/>
    </source>
</evidence>